<dbReference type="SUPFAM" id="SSF46589">
    <property type="entry name" value="tRNA-binding arm"/>
    <property type="match status" value="1"/>
</dbReference>
<dbReference type="InterPro" id="IPR014729">
    <property type="entry name" value="Rossmann-like_a/b/a_fold"/>
</dbReference>
<feature type="domain" description="Methionyl/Valyl/Leucyl/Isoleucyl-tRNA synthetase anticodon-binding" evidence="11">
    <location>
        <begin position="619"/>
        <end position="766"/>
    </location>
</feature>
<keyword evidence="1 9" id="KW-0963">Cytoplasm</keyword>
<feature type="short sequence motif" description="'HIGH' region" evidence="9">
    <location>
        <begin position="55"/>
        <end position="65"/>
    </location>
</feature>
<dbReference type="Gene3D" id="3.40.50.620">
    <property type="entry name" value="HUPs"/>
    <property type="match status" value="2"/>
</dbReference>
<dbReference type="PANTHER" id="PTHR11946">
    <property type="entry name" value="VALYL-TRNA SYNTHETASES"/>
    <property type="match status" value="1"/>
</dbReference>
<dbReference type="SUPFAM" id="SSF52374">
    <property type="entry name" value="Nucleotidylyl transferase"/>
    <property type="match status" value="1"/>
</dbReference>
<proteinExistence type="inferred from homology"/>
<dbReference type="SUPFAM" id="SSF50677">
    <property type="entry name" value="ValRS/IleRS/LeuRS editing domain"/>
    <property type="match status" value="1"/>
</dbReference>
<dbReference type="Gene3D" id="1.10.287.380">
    <property type="entry name" value="Valyl-tRNA synthetase, C-terminal domain"/>
    <property type="match status" value="1"/>
</dbReference>
<dbReference type="InterPro" id="IPR013155">
    <property type="entry name" value="M/V/L/I-tRNA-synth_anticd-bd"/>
</dbReference>
<dbReference type="Pfam" id="PF10458">
    <property type="entry name" value="Val_tRNA-synt_C"/>
    <property type="match status" value="1"/>
</dbReference>
<evidence type="ECO:0000259" key="11">
    <source>
        <dbReference type="Pfam" id="PF08264"/>
    </source>
</evidence>
<feature type="domain" description="Aminoacyl-tRNA synthetase class Ia" evidence="10">
    <location>
        <begin position="27"/>
        <end position="575"/>
    </location>
</feature>
<dbReference type="Gene3D" id="1.10.730.10">
    <property type="entry name" value="Isoleucyl-tRNA Synthetase, Domain 1"/>
    <property type="match status" value="1"/>
</dbReference>
<dbReference type="SUPFAM" id="SSF47323">
    <property type="entry name" value="Anticodon-binding domain of a subclass of class I aminoacyl-tRNA synthetases"/>
    <property type="match status" value="1"/>
</dbReference>
<dbReference type="InterPro" id="IPR002303">
    <property type="entry name" value="Valyl-tRNA_ligase"/>
</dbReference>
<dbReference type="Proteomes" id="UP001229209">
    <property type="component" value="Unassembled WGS sequence"/>
</dbReference>
<sequence>MQNSSSTEKFSQEMNKHFQPQEVEREIYAEWEKSGTFQADSSSPHPAFSMVIPPPNVTGVLHLGHAWNHTLQDILARYHRMRGKDVLWLPGTDHAGIATQTRVEKMLMQENGQSRHDIGRTAFVEKVWEWKDKYGSAITEQIRRLGDSVDWSRERFTMDEGLSQAVRTVFVELYQKGLIYRGNRIINWCSRCGTALSDIEVEHIELPGKLYHIRYPLKDGSGEVVIATTRPETFFADVAVAVHPNDERYSSLIGKTVILPLSGREIPILADPIVDREYGTGCVKITPAHDPNDFEVGLRHQLPQLQCIGSDGKLNELAMEFAGRNALEARQDVVDVLRKQGYLLHVTDIVHAVGHCSRCSTVVDPLLSLQWFVRMQNLADPALQFVHRGELQFVPARFEKVFVHWLENVKDWCISRQLWWGHRIPAWYCDDCGGTTVQLEDATCCGHCKSTHIHQDEDVLDTWFSSALWPFSTLGWPDTDTPDYQKYYPTSVLVTAYDIIFFWVARMVFMGLEFTGQMPFQTVVLHGLIRDSEGRKMSKSLGNGVDPIEIIEQYGADTLRFCLATGTSPGNDQRFSMEKIEGSRNFMNKLWNAARFVRMNLSDSFQARTIEWDKLDIADRWILHRLAKANKSAQRLLEEFEFGEAARVLYDFAWDDFCDWYIEMAKISLYGESIVDKERVQTVLYEVLQQLLQMLHPFIPFITEEIWSYLPQRNGQLLVASDWPQIQQAWIDDTCDTLMGSIQEAIRSVRNIRSERNIPPSREISLLIRPLSVEAMERFQQGQYYIQKLCHASQLENKMDIEPPSQAIALAVSGAEIFIPLAGLIDLAAEKNRLEQEKRRWQQEIERIDKKFSNPNFLARAPQEVVEAEKIKREDYEARLSAVEERLRAVAAMEQ</sequence>
<keyword evidence="5 9" id="KW-0648">Protein biosynthesis</keyword>
<protein>
    <recommendedName>
        <fullName evidence="9">Valine--tRNA ligase</fullName>
        <ecNumber evidence="9">6.1.1.9</ecNumber>
    </recommendedName>
    <alternativeName>
        <fullName evidence="9">Valyl-tRNA synthetase</fullName>
        <shortName evidence="9">ValRS</shortName>
    </alternativeName>
</protein>
<dbReference type="EC" id="6.1.1.9" evidence="9"/>
<evidence type="ECO:0000259" key="10">
    <source>
        <dbReference type="Pfam" id="PF00133"/>
    </source>
</evidence>
<reference evidence="13 14" key="1">
    <citation type="submission" date="2023-07" db="EMBL/GenBank/DDBJ databases">
        <title>Genomic Encyclopedia of Type Strains, Phase IV (KMG-IV): sequencing the most valuable type-strain genomes for metagenomic binning, comparative biology and taxonomic classification.</title>
        <authorList>
            <person name="Goeker M."/>
        </authorList>
    </citation>
    <scope>NUCLEOTIDE SEQUENCE [LARGE SCALE GENOMIC DNA]</scope>
    <source>
        <strain evidence="13 14">DSM 25924</strain>
    </source>
</reference>
<dbReference type="InterPro" id="IPR001412">
    <property type="entry name" value="aa-tRNA-synth_I_CS"/>
</dbReference>
<comment type="similarity">
    <text evidence="9">Belongs to the class-I aminoacyl-tRNA synthetase family. ValS type 1 subfamily.</text>
</comment>
<evidence type="ECO:0000256" key="8">
    <source>
        <dbReference type="ARBA" id="ARBA00047552"/>
    </source>
</evidence>
<dbReference type="InterPro" id="IPR019499">
    <property type="entry name" value="Val-tRNA_synth_tRNA-bd"/>
</dbReference>
<feature type="coiled-coil region" evidence="9">
    <location>
        <begin position="824"/>
        <end position="893"/>
    </location>
</feature>
<keyword evidence="14" id="KW-1185">Reference proteome</keyword>
<dbReference type="InterPro" id="IPR002300">
    <property type="entry name" value="aa-tRNA-synth_Ia"/>
</dbReference>
<comment type="domain">
    <text evidence="9">ValRS has two distinct active sites: one for aminoacylation and one for editing. The misactivated threonine is translocated from the active site to the editing site.</text>
</comment>
<keyword evidence="4 9" id="KW-0067">ATP-binding</keyword>
<keyword evidence="2 9" id="KW-0436">Ligase</keyword>
<comment type="domain">
    <text evidence="9">The C-terminal coiled-coil domain is crucial for aminoacylation activity.</text>
</comment>
<dbReference type="GO" id="GO:0004832">
    <property type="term" value="F:valine-tRNA ligase activity"/>
    <property type="evidence" value="ECO:0007669"/>
    <property type="project" value="UniProtKB-EC"/>
</dbReference>
<dbReference type="HAMAP" id="MF_02004">
    <property type="entry name" value="Val_tRNA_synth_type1"/>
    <property type="match status" value="1"/>
</dbReference>
<dbReference type="Pfam" id="PF00133">
    <property type="entry name" value="tRNA-synt_1"/>
    <property type="match status" value="1"/>
</dbReference>
<comment type="subcellular location">
    <subcellularLocation>
        <location evidence="9">Cytoplasm</location>
    </subcellularLocation>
</comment>
<evidence type="ECO:0000313" key="14">
    <source>
        <dbReference type="Proteomes" id="UP001229209"/>
    </source>
</evidence>
<evidence type="ECO:0000256" key="2">
    <source>
        <dbReference type="ARBA" id="ARBA00022598"/>
    </source>
</evidence>
<evidence type="ECO:0000256" key="9">
    <source>
        <dbReference type="HAMAP-Rule" id="MF_02004"/>
    </source>
</evidence>
<dbReference type="NCBIfam" id="TIGR00422">
    <property type="entry name" value="valS"/>
    <property type="match status" value="1"/>
</dbReference>
<name>A0ABT9LX01_9BACL</name>
<dbReference type="InterPro" id="IPR010978">
    <property type="entry name" value="tRNA-bd_arm"/>
</dbReference>
<keyword evidence="7 9" id="KW-0030">Aminoacyl-tRNA synthetase</keyword>
<dbReference type="RefSeq" id="WP_306954473.1">
    <property type="nucleotide sequence ID" value="NZ_JAURUO010000008.1"/>
</dbReference>
<dbReference type="CDD" id="cd07962">
    <property type="entry name" value="Anticodon_Ia_Val"/>
    <property type="match status" value="1"/>
</dbReference>
<keyword evidence="6 9" id="KW-0175">Coiled coil</keyword>
<comment type="function">
    <text evidence="9">Catalyzes the attachment of valine to tRNA(Val). As ValRS can inadvertently accommodate and process structurally similar amino acids such as threonine, to avoid such errors, it has a 'posttransfer' editing activity that hydrolyzes mischarged Thr-tRNA(Val) in a tRNA-dependent manner.</text>
</comment>
<feature type="domain" description="Valyl-tRNA synthetase tRNA-binding arm" evidence="12">
    <location>
        <begin position="826"/>
        <end position="888"/>
    </location>
</feature>
<accession>A0ABT9LX01</accession>
<dbReference type="PRINTS" id="PR00986">
    <property type="entry name" value="TRNASYNTHVAL"/>
</dbReference>
<evidence type="ECO:0000256" key="1">
    <source>
        <dbReference type="ARBA" id="ARBA00022490"/>
    </source>
</evidence>
<dbReference type="PROSITE" id="PS00178">
    <property type="entry name" value="AA_TRNA_LIGASE_I"/>
    <property type="match status" value="1"/>
</dbReference>
<comment type="caution">
    <text evidence="13">The sequence shown here is derived from an EMBL/GenBank/DDBJ whole genome shotgun (WGS) entry which is preliminary data.</text>
</comment>
<gene>
    <name evidence="9" type="primary">valS</name>
    <name evidence="13" type="ORF">J2S04_001741</name>
</gene>
<dbReference type="NCBIfam" id="NF004349">
    <property type="entry name" value="PRK05729.1"/>
    <property type="match status" value="1"/>
</dbReference>
<dbReference type="InterPro" id="IPR009008">
    <property type="entry name" value="Val/Leu/Ile-tRNA-synth_edit"/>
</dbReference>
<evidence type="ECO:0000259" key="12">
    <source>
        <dbReference type="Pfam" id="PF10458"/>
    </source>
</evidence>
<organism evidence="13 14">
    <name type="scientific">Alicyclobacillus tolerans</name>
    <dbReference type="NCBI Taxonomy" id="90970"/>
    <lineage>
        <taxon>Bacteria</taxon>
        <taxon>Bacillati</taxon>
        <taxon>Bacillota</taxon>
        <taxon>Bacilli</taxon>
        <taxon>Bacillales</taxon>
        <taxon>Alicyclobacillaceae</taxon>
        <taxon>Alicyclobacillus</taxon>
    </lineage>
</organism>
<dbReference type="InterPro" id="IPR009080">
    <property type="entry name" value="tRNAsynth_Ia_anticodon-bd"/>
</dbReference>
<dbReference type="InterPro" id="IPR037118">
    <property type="entry name" value="Val-tRNA_synth_C_sf"/>
</dbReference>
<evidence type="ECO:0000313" key="13">
    <source>
        <dbReference type="EMBL" id="MDP9728790.1"/>
    </source>
</evidence>
<dbReference type="EMBL" id="JAURUO010000008">
    <property type="protein sequence ID" value="MDP9728790.1"/>
    <property type="molecule type" value="Genomic_DNA"/>
</dbReference>
<dbReference type="CDD" id="cd00817">
    <property type="entry name" value="ValRS_core"/>
    <property type="match status" value="1"/>
</dbReference>
<evidence type="ECO:0000256" key="7">
    <source>
        <dbReference type="ARBA" id="ARBA00023146"/>
    </source>
</evidence>
<comment type="catalytic activity">
    <reaction evidence="8 9">
        <text>tRNA(Val) + L-valine + ATP = L-valyl-tRNA(Val) + AMP + diphosphate</text>
        <dbReference type="Rhea" id="RHEA:10704"/>
        <dbReference type="Rhea" id="RHEA-COMP:9672"/>
        <dbReference type="Rhea" id="RHEA-COMP:9708"/>
        <dbReference type="ChEBI" id="CHEBI:30616"/>
        <dbReference type="ChEBI" id="CHEBI:33019"/>
        <dbReference type="ChEBI" id="CHEBI:57762"/>
        <dbReference type="ChEBI" id="CHEBI:78442"/>
        <dbReference type="ChEBI" id="CHEBI:78537"/>
        <dbReference type="ChEBI" id="CHEBI:456215"/>
        <dbReference type="EC" id="6.1.1.9"/>
    </reaction>
</comment>
<comment type="subunit">
    <text evidence="9">Monomer.</text>
</comment>
<dbReference type="InterPro" id="IPR033705">
    <property type="entry name" value="Anticodon_Ia_Val"/>
</dbReference>
<evidence type="ECO:0000256" key="3">
    <source>
        <dbReference type="ARBA" id="ARBA00022741"/>
    </source>
</evidence>
<evidence type="ECO:0000256" key="6">
    <source>
        <dbReference type="ARBA" id="ARBA00023054"/>
    </source>
</evidence>
<feature type="short sequence motif" description="'KMSKS' region" evidence="9">
    <location>
        <begin position="536"/>
        <end position="540"/>
    </location>
</feature>
<evidence type="ECO:0000256" key="4">
    <source>
        <dbReference type="ARBA" id="ARBA00022840"/>
    </source>
</evidence>
<evidence type="ECO:0000256" key="5">
    <source>
        <dbReference type="ARBA" id="ARBA00022917"/>
    </source>
</evidence>
<feature type="binding site" evidence="9">
    <location>
        <position position="539"/>
    </location>
    <ligand>
        <name>ATP</name>
        <dbReference type="ChEBI" id="CHEBI:30616"/>
    </ligand>
</feature>
<dbReference type="PANTHER" id="PTHR11946:SF93">
    <property type="entry name" value="VALINE--TRNA LIGASE, CHLOROPLASTIC_MITOCHONDRIAL 2"/>
    <property type="match status" value="1"/>
</dbReference>
<dbReference type="Pfam" id="PF08264">
    <property type="entry name" value="Anticodon_1"/>
    <property type="match status" value="1"/>
</dbReference>
<keyword evidence="3 9" id="KW-0547">Nucleotide-binding</keyword>